<organism evidence="3 4">
    <name type="scientific">[Candida] arabinofermentans NRRL YB-2248</name>
    <dbReference type="NCBI Taxonomy" id="983967"/>
    <lineage>
        <taxon>Eukaryota</taxon>
        <taxon>Fungi</taxon>
        <taxon>Dikarya</taxon>
        <taxon>Ascomycota</taxon>
        <taxon>Saccharomycotina</taxon>
        <taxon>Pichiomycetes</taxon>
        <taxon>Pichiales</taxon>
        <taxon>Pichiaceae</taxon>
        <taxon>Ogataea</taxon>
        <taxon>Ogataea/Candida clade</taxon>
    </lineage>
</organism>
<dbReference type="STRING" id="983967.A0A1E4SUU4"/>
<protein>
    <submittedName>
        <fullName evidence="3">Uncharacterized protein</fullName>
    </submittedName>
</protein>
<dbReference type="EMBL" id="KV453866">
    <property type="protein sequence ID" value="ODV83192.1"/>
    <property type="molecule type" value="Genomic_DNA"/>
</dbReference>
<keyword evidence="1" id="KW-0175">Coiled coil</keyword>
<accession>A0A1E4SUU4</accession>
<evidence type="ECO:0000256" key="1">
    <source>
        <dbReference type="SAM" id="Coils"/>
    </source>
</evidence>
<feature type="compositionally biased region" description="Basic and acidic residues" evidence="2">
    <location>
        <begin position="23"/>
        <end position="50"/>
    </location>
</feature>
<feature type="coiled-coil region" evidence="1">
    <location>
        <begin position="246"/>
        <end position="273"/>
    </location>
</feature>
<gene>
    <name evidence="3" type="ORF">CANARDRAFT_100360</name>
</gene>
<dbReference type="InterPro" id="IPR031355">
    <property type="entry name" value="YBL010C/LAA2-like"/>
</dbReference>
<evidence type="ECO:0000313" key="4">
    <source>
        <dbReference type="Proteomes" id="UP000094801"/>
    </source>
</evidence>
<proteinExistence type="predicted"/>
<evidence type="ECO:0000313" key="3">
    <source>
        <dbReference type="EMBL" id="ODV83192.1"/>
    </source>
</evidence>
<dbReference type="Pfam" id="PF17104">
    <property type="entry name" value="YBL010C_LAA2"/>
    <property type="match status" value="1"/>
</dbReference>
<feature type="region of interest" description="Disordered" evidence="2">
    <location>
        <begin position="1"/>
        <end position="79"/>
    </location>
</feature>
<dbReference type="PANTHER" id="PTHR38698">
    <property type="entry name" value="EXPRESSED PROTEIN"/>
    <property type="match status" value="1"/>
</dbReference>
<dbReference type="PANTHER" id="PTHR38698:SF1">
    <property type="entry name" value="FUNGAL PROTEIN"/>
    <property type="match status" value="1"/>
</dbReference>
<sequence>MSVQGLEVTGEKPAQEASNVLGEDTKDPIEEISFETRETPIDNETHSSRETDDDDDDFGDFNEEFDEFEEPDHESQPVVQNQRPVDEIQFNNYSDDDKKRIYELIGSIFPQKNKTNDGESIEDTQVDKFTLDERSESIYSRMIQEPHALRQINWKRSLIRRNLLLNLHIPIDLDEILPPVDKSRFSNIYDGRTIKEISKSREADLLQLIPKFEKLNIDDSLKEKTIEGTNERINEIYSKVQPLSYYEFLANDKETLSTKLEELKLMKEELIRLASCWSKNLEDIKLDNGLFSSYVENLVGNTQKKRRQNK</sequence>
<dbReference type="AlphaFoldDB" id="A0A1E4SUU4"/>
<dbReference type="Proteomes" id="UP000094801">
    <property type="component" value="Unassembled WGS sequence"/>
</dbReference>
<evidence type="ECO:0000256" key="2">
    <source>
        <dbReference type="SAM" id="MobiDB-lite"/>
    </source>
</evidence>
<keyword evidence="4" id="KW-1185">Reference proteome</keyword>
<feature type="compositionally biased region" description="Acidic residues" evidence="2">
    <location>
        <begin position="51"/>
        <end position="72"/>
    </location>
</feature>
<name>A0A1E4SUU4_9ASCO</name>
<dbReference type="OrthoDB" id="5378975at2759"/>
<reference evidence="4" key="1">
    <citation type="submission" date="2016-04" db="EMBL/GenBank/DDBJ databases">
        <title>Comparative genomics of biotechnologically important yeasts.</title>
        <authorList>
            <consortium name="DOE Joint Genome Institute"/>
            <person name="Riley R."/>
            <person name="Haridas S."/>
            <person name="Wolfe K.H."/>
            <person name="Lopes M.R."/>
            <person name="Hittinger C.T."/>
            <person name="Goker M."/>
            <person name="Salamov A."/>
            <person name="Wisecaver J."/>
            <person name="Long T.M."/>
            <person name="Aerts A.L."/>
            <person name="Barry K."/>
            <person name="Choi C."/>
            <person name="Clum A."/>
            <person name="Coughlan A.Y."/>
            <person name="Deshpande S."/>
            <person name="Douglass A.P."/>
            <person name="Hanson S.J."/>
            <person name="Klenk H.-P."/>
            <person name="Labutti K."/>
            <person name="Lapidus A."/>
            <person name="Lindquist E."/>
            <person name="Lipzen A."/>
            <person name="Meier-Kolthoff J.P."/>
            <person name="Ohm R.A."/>
            <person name="Otillar R.P."/>
            <person name="Pangilinan J."/>
            <person name="Peng Y."/>
            <person name="Rokas A."/>
            <person name="Rosa C.A."/>
            <person name="Scheuner C."/>
            <person name="Sibirny A.A."/>
            <person name="Slot J.C."/>
            <person name="Stielow J.B."/>
            <person name="Sun H."/>
            <person name="Kurtzman C.P."/>
            <person name="Blackwell M."/>
            <person name="Grigoriev I.V."/>
            <person name="Jeffries T.W."/>
        </authorList>
    </citation>
    <scope>NUCLEOTIDE SEQUENCE [LARGE SCALE GENOMIC DNA]</scope>
    <source>
        <strain evidence="4">NRRL YB-2248</strain>
    </source>
</reference>